<feature type="region of interest" description="Disordered" evidence="1">
    <location>
        <begin position="79"/>
        <end position="124"/>
    </location>
</feature>
<feature type="region of interest" description="Disordered" evidence="1">
    <location>
        <begin position="434"/>
        <end position="458"/>
    </location>
</feature>
<evidence type="ECO:0000313" key="2">
    <source>
        <dbReference type="EMBL" id="KAL5109006.1"/>
    </source>
</evidence>
<feature type="region of interest" description="Disordered" evidence="1">
    <location>
        <begin position="23"/>
        <end position="48"/>
    </location>
</feature>
<feature type="region of interest" description="Disordered" evidence="1">
    <location>
        <begin position="145"/>
        <end position="202"/>
    </location>
</feature>
<feature type="compositionally biased region" description="Low complexity" evidence="1">
    <location>
        <begin position="172"/>
        <end position="187"/>
    </location>
</feature>
<gene>
    <name evidence="2" type="ORF">TcWFU_005866</name>
</gene>
<comment type="caution">
    <text evidence="2">The sequence shown here is derived from an EMBL/GenBank/DDBJ whole genome shotgun (WGS) entry which is preliminary data.</text>
</comment>
<proteinExistence type="predicted"/>
<sequence length="458" mass="49415">MPEDVISFSGITDSLINGQEATFSTAKNPEGQTVAPEASRYPHPVSQSTIVRTSSNALQQLPRDRANSVDNHVLRSLFAPGGESSSRGISSASSMSPIHPLMPLHTPQHSPMDHMSQATTSSASSRSNGLLYSLLVSADSRPLPCRLKQPLAPSSSTTSSTSEPKKHKLEDSTQSLSPGLSSTSSDSGLDEPLDLTPRKLPTEPVQLAKKTARPVQRNVSQFLRLAAEFVHSSSHSSMHWWEVYKATWHRLLILAIAEYAVEVVVVESPHALEHLSAGEPVLPWLNLPSDASELVPTREFAERVLNCINEVRKQNLASKEYKILRNAVLCTATQPSKLAEVGVKTLQREREAKTGCSMDNGTAGVALYAVTCGLIAMETLPMAPIAGLFCGHLRGEASKDIFPESLRLSIQNHANPPGESILVRLVCETPQPVSKENQATPTAPRILTSGFTSIPPPT</sequence>
<dbReference type="Proteomes" id="UP001651158">
    <property type="component" value="Unassembled WGS sequence"/>
</dbReference>
<dbReference type="EMBL" id="JAKROA010000003">
    <property type="protein sequence ID" value="KAL5109006.1"/>
    <property type="molecule type" value="Genomic_DNA"/>
</dbReference>
<keyword evidence="3" id="KW-1185">Reference proteome</keyword>
<evidence type="ECO:0000313" key="3">
    <source>
        <dbReference type="Proteomes" id="UP001651158"/>
    </source>
</evidence>
<protein>
    <submittedName>
        <fullName evidence="2">Uncharacterized protein</fullName>
    </submittedName>
</protein>
<reference evidence="2 3" key="1">
    <citation type="journal article" date="2022" name="Front. Cell. Infect. Microbiol.">
        <title>The Genomes of Two Strains of Taenia crassiceps the Animal Model for the Study of Human Cysticercosis.</title>
        <authorList>
            <person name="Bobes R.J."/>
            <person name="Estrada K."/>
            <person name="Rios-Valencia D.G."/>
            <person name="Calderon-Gallegos A."/>
            <person name="de la Torre P."/>
            <person name="Carrero J.C."/>
            <person name="Sanchez-Flores A."/>
            <person name="Laclette J.P."/>
        </authorList>
    </citation>
    <scope>NUCLEOTIDE SEQUENCE [LARGE SCALE GENOMIC DNA]</scope>
    <source>
        <strain evidence="2">WFUcys</strain>
    </source>
</reference>
<accession>A0ABR4QH19</accession>
<name>A0ABR4QH19_9CEST</name>
<organism evidence="2 3">
    <name type="scientific">Taenia crassiceps</name>
    <dbReference type="NCBI Taxonomy" id="6207"/>
    <lineage>
        <taxon>Eukaryota</taxon>
        <taxon>Metazoa</taxon>
        <taxon>Spiralia</taxon>
        <taxon>Lophotrochozoa</taxon>
        <taxon>Platyhelminthes</taxon>
        <taxon>Cestoda</taxon>
        <taxon>Eucestoda</taxon>
        <taxon>Cyclophyllidea</taxon>
        <taxon>Taeniidae</taxon>
        <taxon>Taenia</taxon>
    </lineage>
</organism>
<feature type="compositionally biased region" description="Low complexity" evidence="1">
    <location>
        <begin position="81"/>
        <end position="96"/>
    </location>
</feature>
<evidence type="ECO:0000256" key="1">
    <source>
        <dbReference type="SAM" id="MobiDB-lite"/>
    </source>
</evidence>